<dbReference type="SUPFAM" id="SSF47240">
    <property type="entry name" value="Ferritin-like"/>
    <property type="match status" value="1"/>
</dbReference>
<keyword evidence="2" id="KW-1185">Reference proteome</keyword>
<keyword evidence="1" id="KW-0560">Oxidoreductase</keyword>
<dbReference type="PANTHER" id="PTHR30458:SF0">
    <property type="entry name" value="1,2-PHENYLACETYL-COA EPOXIDASE, SUBUNIT C"/>
    <property type="match status" value="1"/>
</dbReference>
<dbReference type="PIRSF" id="PIRSF037834">
    <property type="entry name" value="PA_CoA_Oase3"/>
    <property type="match status" value="1"/>
</dbReference>
<dbReference type="RefSeq" id="WP_245302551.1">
    <property type="nucleotide sequence ID" value="NZ_JAGGLG010000015.1"/>
</dbReference>
<sequence>MDRPTLIALLYQLADDELVIGHRDSEWLGLAPHIEEDVAFSSIAQDEVGHANLYYHLLEELGEGRADDLAFLRPAAARRNAVLLERPNGPGSYLDRPEFDWGYTIARRLAYDLFDQIRLEVLAGSSHAPLAQAAARIRREERYHLIHHTTWFRRLAHGTDESRRRLAAGVARAWPDVGGLFSLGEVVPGPLFPATAEEMVDRWTAAMRPLFAEVGFDWPGSPVPGGFTGPDGRRGQHTPDLDGLLETMGEVYRIAPGAAW</sequence>
<dbReference type="Gene3D" id="1.20.1260.10">
    <property type="match status" value="1"/>
</dbReference>
<dbReference type="Pfam" id="PF05138">
    <property type="entry name" value="PaaA_PaaC"/>
    <property type="match status" value="1"/>
</dbReference>
<dbReference type="GO" id="GO:0097266">
    <property type="term" value="F:phenylacetyl-CoA 1,2-epoxidase activity"/>
    <property type="evidence" value="ECO:0007669"/>
    <property type="project" value="UniProtKB-EC"/>
</dbReference>
<gene>
    <name evidence="1" type="ORF">J2Z79_001993</name>
</gene>
<comment type="caution">
    <text evidence="1">The sequence shown here is derived from an EMBL/GenBank/DDBJ whole genome shotgun (WGS) entry which is preliminary data.</text>
</comment>
<dbReference type="EMBL" id="JAGGLG010000015">
    <property type="protein sequence ID" value="MBP2018578.1"/>
    <property type="molecule type" value="Genomic_DNA"/>
</dbReference>
<evidence type="ECO:0000313" key="2">
    <source>
        <dbReference type="Proteomes" id="UP001519289"/>
    </source>
</evidence>
<organism evidence="1 2">
    <name type="scientific">Symbiobacterium terraclitae</name>
    <dbReference type="NCBI Taxonomy" id="557451"/>
    <lineage>
        <taxon>Bacteria</taxon>
        <taxon>Bacillati</taxon>
        <taxon>Bacillota</taxon>
        <taxon>Clostridia</taxon>
        <taxon>Eubacteriales</taxon>
        <taxon>Symbiobacteriaceae</taxon>
        <taxon>Symbiobacterium</taxon>
    </lineage>
</organism>
<dbReference type="Proteomes" id="UP001519289">
    <property type="component" value="Unassembled WGS sequence"/>
</dbReference>
<dbReference type="NCBIfam" id="TIGR02158">
    <property type="entry name" value="PA_CoA_Oxy3"/>
    <property type="match status" value="1"/>
</dbReference>
<dbReference type="InterPro" id="IPR011882">
    <property type="entry name" value="PaaC"/>
</dbReference>
<dbReference type="InterPro" id="IPR007814">
    <property type="entry name" value="PaaA_PaaC"/>
</dbReference>
<name>A0ABS4JSR9_9FIRM</name>
<evidence type="ECO:0000313" key="1">
    <source>
        <dbReference type="EMBL" id="MBP2018578.1"/>
    </source>
</evidence>
<dbReference type="InterPro" id="IPR012347">
    <property type="entry name" value="Ferritin-like"/>
</dbReference>
<reference evidence="1 2" key="1">
    <citation type="submission" date="2021-03" db="EMBL/GenBank/DDBJ databases">
        <title>Genomic Encyclopedia of Type Strains, Phase IV (KMG-IV): sequencing the most valuable type-strain genomes for metagenomic binning, comparative biology and taxonomic classification.</title>
        <authorList>
            <person name="Goeker M."/>
        </authorList>
    </citation>
    <scope>NUCLEOTIDE SEQUENCE [LARGE SCALE GENOMIC DNA]</scope>
    <source>
        <strain evidence="1 2">DSM 27138</strain>
    </source>
</reference>
<dbReference type="PANTHER" id="PTHR30458">
    <property type="entry name" value="PHENYLACETIC ACID DEGRADATION PROTEIN PAA"/>
    <property type="match status" value="1"/>
</dbReference>
<dbReference type="EC" id="1.14.13.149" evidence="1"/>
<proteinExistence type="predicted"/>
<protein>
    <submittedName>
        <fullName evidence="1">Ring-1,2-phenylacetyl-CoA epoxidase subunit PaaC</fullName>
        <ecNumber evidence="1">1.14.13.149</ecNumber>
    </submittedName>
</protein>
<accession>A0ABS4JSR9</accession>
<dbReference type="InterPro" id="IPR052703">
    <property type="entry name" value="Aromatic_CoA_ox/epox"/>
</dbReference>
<dbReference type="InterPro" id="IPR009078">
    <property type="entry name" value="Ferritin-like_SF"/>
</dbReference>